<accession>D5EL66</accession>
<keyword evidence="7" id="KW-1185">Reference proteome</keyword>
<dbReference type="STRING" id="583355.Caka_0139"/>
<reference evidence="6 7" key="1">
    <citation type="journal article" date="2010" name="Stand. Genomic Sci.">
        <title>Complete genome sequence of Coraliomargarita akajimensis type strain (04OKA010-24).</title>
        <authorList>
            <person name="Mavromatis K."/>
            <person name="Abt B."/>
            <person name="Brambilla E."/>
            <person name="Lapidus A."/>
            <person name="Copeland A."/>
            <person name="Deshpande S."/>
            <person name="Nolan M."/>
            <person name="Lucas S."/>
            <person name="Tice H."/>
            <person name="Cheng J.F."/>
            <person name="Han C."/>
            <person name="Detter J.C."/>
            <person name="Woyke T."/>
            <person name="Goodwin L."/>
            <person name="Pitluck S."/>
            <person name="Held B."/>
            <person name="Brettin T."/>
            <person name="Tapia R."/>
            <person name="Ivanova N."/>
            <person name="Mikhailova N."/>
            <person name="Pati A."/>
            <person name="Liolios K."/>
            <person name="Chen A."/>
            <person name="Palaniappan K."/>
            <person name="Land M."/>
            <person name="Hauser L."/>
            <person name="Chang Y.J."/>
            <person name="Jeffries C.D."/>
            <person name="Rohde M."/>
            <person name="Goker M."/>
            <person name="Bristow J."/>
            <person name="Eisen J.A."/>
            <person name="Markowitz V."/>
            <person name="Hugenholtz P."/>
            <person name="Klenk H.P."/>
            <person name="Kyrpides N.C."/>
        </authorList>
    </citation>
    <scope>NUCLEOTIDE SEQUENCE [LARGE SCALE GENOMIC DNA]</scope>
    <source>
        <strain evidence="7">DSM 45221 / IAM 15411 / JCM 23193 / KCTC 12865</strain>
    </source>
</reference>
<sequence length="588" mass="66661">MTPTSVFCIPGPWSDRAELIKSIVTVTKGEYLFAGEFIANASRKEHYQLDFCNADPKMLEAFKCAGQGKITDETLGQIAEHKSVVYLISPLHILEEQEKLNRFLEVLRLAGGFAVKVESSGIAHEWDTWSECLSSELPFDIYRAFTLLVGDTDCYYSCGMHHFNLPDVEVPSTLTLEEGAKLINQFNLYQFIEEPQIQEGHTFSLSEDTPKYRVNNKKDTRYTPDDLFHNPRGLWRLSEVEPDEMQKINEDSPVVYVESGDPEMQQAFQNAQQAFQLFWRELSWERQRIIPALDLAVVKLPFSDAADEQAPSEVEHMWITDVDFDGETISGTLMNSPNQLRTLKEGDQVSAKIEKLEDWMMTSDSKAYGAYTVNLMRKRMSTKERKEHDQAWGLDFGSPDKGRPLTQLYSGKQGIEYSDGKDAHTDHPMCSNSLDSIKSQLEENDDLLNFRDEKGWNLLHINAFAGNLGVTKVLIEHGFDPSAQTENGKTPIDLANKQGWPVITSLLKGSSLTEVQREPEKKESTQVFCSQCGRNTNLSSDELSWHGKSFCNTACQETYQRDKGISPKRSSSRAPKKKKGFFKKFFGG</sequence>
<dbReference type="Proteomes" id="UP000000925">
    <property type="component" value="Chromosome"/>
</dbReference>
<dbReference type="EMBL" id="CP001998">
    <property type="protein sequence ID" value="ADE53168.1"/>
    <property type="molecule type" value="Genomic_DNA"/>
</dbReference>
<dbReference type="HOGENOM" id="CLU_463616_0_0_0"/>
<dbReference type="SUPFAM" id="SSF48403">
    <property type="entry name" value="Ankyrin repeat"/>
    <property type="match status" value="1"/>
</dbReference>
<evidence type="ECO:0000259" key="4">
    <source>
        <dbReference type="Pfam" id="PF10077"/>
    </source>
</evidence>
<dbReference type="Gene3D" id="1.25.40.20">
    <property type="entry name" value="Ankyrin repeat-containing domain"/>
    <property type="match status" value="1"/>
</dbReference>
<evidence type="ECO:0000259" key="5">
    <source>
        <dbReference type="Pfam" id="PF14080"/>
    </source>
</evidence>
<dbReference type="PROSITE" id="PS50088">
    <property type="entry name" value="ANK_REPEAT"/>
    <property type="match status" value="1"/>
</dbReference>
<dbReference type="eggNOG" id="COG0666">
    <property type="taxonomic scope" value="Bacteria"/>
</dbReference>
<protein>
    <submittedName>
        <fullName evidence="6">Uncharacterized protein</fullName>
    </submittedName>
</protein>
<keyword evidence="2 3" id="KW-0040">ANK repeat</keyword>
<dbReference type="Pfam" id="PF14080">
    <property type="entry name" value="DUF4261"/>
    <property type="match status" value="1"/>
</dbReference>
<dbReference type="Pfam" id="PF10077">
    <property type="entry name" value="DUF2314"/>
    <property type="match status" value="1"/>
</dbReference>
<dbReference type="OrthoDB" id="6571369at2"/>
<evidence type="ECO:0000256" key="2">
    <source>
        <dbReference type="ARBA" id="ARBA00023043"/>
    </source>
</evidence>
<name>D5EL66_CORAD</name>
<feature type="domain" description="DUF4261" evidence="5">
    <location>
        <begin position="156"/>
        <end position="219"/>
    </location>
</feature>
<organism evidence="6 7">
    <name type="scientific">Coraliomargarita akajimensis (strain DSM 45221 / IAM 15411 / JCM 23193 / KCTC 12865 / 04OKA010-24)</name>
    <dbReference type="NCBI Taxonomy" id="583355"/>
    <lineage>
        <taxon>Bacteria</taxon>
        <taxon>Pseudomonadati</taxon>
        <taxon>Verrucomicrobiota</taxon>
        <taxon>Opitutia</taxon>
        <taxon>Puniceicoccales</taxon>
        <taxon>Coraliomargaritaceae</taxon>
        <taxon>Coraliomargarita</taxon>
    </lineage>
</organism>
<evidence type="ECO:0000313" key="7">
    <source>
        <dbReference type="Proteomes" id="UP000000925"/>
    </source>
</evidence>
<proteinExistence type="predicted"/>
<gene>
    <name evidence="6" type="ordered locus">Caka_0139</name>
</gene>
<dbReference type="InterPro" id="IPR002110">
    <property type="entry name" value="Ankyrin_rpt"/>
</dbReference>
<dbReference type="AlphaFoldDB" id="D5EL66"/>
<feature type="domain" description="DUF2314" evidence="4">
    <location>
        <begin position="261"/>
        <end position="396"/>
    </location>
</feature>
<dbReference type="InterPro" id="IPR018756">
    <property type="entry name" value="DUF2314"/>
</dbReference>
<evidence type="ECO:0000256" key="1">
    <source>
        <dbReference type="ARBA" id="ARBA00022737"/>
    </source>
</evidence>
<feature type="repeat" description="ANK" evidence="3">
    <location>
        <begin position="454"/>
        <end position="486"/>
    </location>
</feature>
<evidence type="ECO:0000313" key="6">
    <source>
        <dbReference type="EMBL" id="ADE53168.1"/>
    </source>
</evidence>
<keyword evidence="1" id="KW-0677">Repeat</keyword>
<dbReference type="InterPro" id="IPR025357">
    <property type="entry name" value="DUF4261"/>
</dbReference>
<dbReference type="KEGG" id="caa:Caka_0139"/>
<dbReference type="PANTHER" id="PTHR24171">
    <property type="entry name" value="ANKYRIN REPEAT DOMAIN-CONTAINING PROTEIN 39-RELATED"/>
    <property type="match status" value="1"/>
</dbReference>
<dbReference type="InterPro" id="IPR036770">
    <property type="entry name" value="Ankyrin_rpt-contain_sf"/>
</dbReference>
<dbReference type="RefSeq" id="WP_013041894.1">
    <property type="nucleotide sequence ID" value="NC_014008.1"/>
</dbReference>
<evidence type="ECO:0000256" key="3">
    <source>
        <dbReference type="PROSITE-ProRule" id="PRU00023"/>
    </source>
</evidence>
<dbReference type="eggNOG" id="COG3779">
    <property type="taxonomic scope" value="Bacteria"/>
</dbReference>